<dbReference type="PANTHER" id="PTHR43218:SF1">
    <property type="entry name" value="PHOSPHORIBOSYLTRANSFERASE"/>
    <property type="match status" value="1"/>
</dbReference>
<dbReference type="CDD" id="cd06223">
    <property type="entry name" value="PRTases_typeI"/>
    <property type="match status" value="1"/>
</dbReference>
<dbReference type="GO" id="GO:0016757">
    <property type="term" value="F:glycosyltransferase activity"/>
    <property type="evidence" value="ECO:0007669"/>
    <property type="project" value="UniProtKB-KW"/>
</dbReference>
<evidence type="ECO:0000313" key="3">
    <source>
        <dbReference type="Proteomes" id="UP000305888"/>
    </source>
</evidence>
<keyword evidence="3" id="KW-1185">Reference proteome</keyword>
<dbReference type="KEGG" id="ppru:FDP22_16535"/>
<protein>
    <submittedName>
        <fullName evidence="2">Adenine phosphoribosyltransferase</fullName>
    </submittedName>
</protein>
<organism evidence="2 3">
    <name type="scientific">Paroceanicella profunda</name>
    <dbReference type="NCBI Taxonomy" id="2579971"/>
    <lineage>
        <taxon>Bacteria</taxon>
        <taxon>Pseudomonadati</taxon>
        <taxon>Pseudomonadota</taxon>
        <taxon>Alphaproteobacteria</taxon>
        <taxon>Rhodobacterales</taxon>
        <taxon>Paracoccaceae</taxon>
        <taxon>Paroceanicella</taxon>
    </lineage>
</organism>
<dbReference type="Pfam" id="PF00156">
    <property type="entry name" value="Pribosyltran"/>
    <property type="match status" value="1"/>
</dbReference>
<feature type="domain" description="Phosphoribosyltransferase" evidence="1">
    <location>
        <begin position="56"/>
        <end position="173"/>
    </location>
</feature>
<dbReference type="InterPro" id="IPR000836">
    <property type="entry name" value="PRTase_dom"/>
</dbReference>
<evidence type="ECO:0000259" key="1">
    <source>
        <dbReference type="Pfam" id="PF00156"/>
    </source>
</evidence>
<dbReference type="Proteomes" id="UP000305888">
    <property type="component" value="Chromosome"/>
</dbReference>
<gene>
    <name evidence="2" type="ORF">FDP22_16535</name>
</gene>
<dbReference type="SUPFAM" id="SSF53271">
    <property type="entry name" value="PRTase-like"/>
    <property type="match status" value="1"/>
</dbReference>
<dbReference type="AlphaFoldDB" id="A0A5B8G4D5"/>
<accession>A0A5B8G4D5</accession>
<dbReference type="Gene3D" id="3.40.50.2020">
    <property type="match status" value="1"/>
</dbReference>
<dbReference type="OrthoDB" id="7849164at2"/>
<reference evidence="2 3" key="1">
    <citation type="submission" date="2019-06" db="EMBL/GenBank/DDBJ databases">
        <title>Genome sequence of Rhodobacteraceae bacterium D4M1.</title>
        <authorList>
            <person name="Cao J."/>
        </authorList>
    </citation>
    <scope>NUCLEOTIDE SEQUENCE [LARGE SCALE GENOMIC DNA]</scope>
    <source>
        <strain evidence="2 3">D4M1</strain>
    </source>
</reference>
<keyword evidence="2" id="KW-0328">Glycosyltransferase</keyword>
<keyword evidence="2" id="KW-0808">Transferase</keyword>
<proteinExistence type="predicted"/>
<evidence type="ECO:0000313" key="2">
    <source>
        <dbReference type="EMBL" id="QDL93773.1"/>
    </source>
</evidence>
<dbReference type="PANTHER" id="PTHR43218">
    <property type="entry name" value="PHOSPHORIBOSYLTRANSFERASE-RELATED"/>
    <property type="match status" value="1"/>
</dbReference>
<dbReference type="InterPro" id="IPR029057">
    <property type="entry name" value="PRTase-like"/>
</dbReference>
<name>A0A5B8G4D5_9RHOB</name>
<dbReference type="EMBL" id="CP040818">
    <property type="protein sequence ID" value="QDL93773.1"/>
    <property type="molecule type" value="Genomic_DNA"/>
</dbReference>
<sequence>MDEQPARRQTWSVDVAGFALDLPIVPITPDFAISLMMVIDLGVRFGEHAGRELARKIAPLEPEIIVGPATLGIPVAIETTRSLGLDQYVVLQKSPKLHLADALEQKLTSITSKGEQRLLLDREAIPLVAGRRVVVVDDVVASGGSLKAALDLVRRAGGNVVGAGVILTEAQDWRTMLGPDAGLLVSLAHIPQFAPGPDGAWEPIPGS</sequence>